<evidence type="ECO:0000313" key="3">
    <source>
        <dbReference type="Proteomes" id="UP000719412"/>
    </source>
</evidence>
<gene>
    <name evidence="2" type="ORF">GEV33_005917</name>
</gene>
<feature type="compositionally biased region" description="Basic residues" evidence="1">
    <location>
        <begin position="148"/>
        <end position="162"/>
    </location>
</feature>
<comment type="caution">
    <text evidence="2">The sequence shown here is derived from an EMBL/GenBank/DDBJ whole genome shotgun (WGS) entry which is preliminary data.</text>
</comment>
<keyword evidence="3" id="KW-1185">Reference proteome</keyword>
<protein>
    <submittedName>
        <fullName evidence="2">Uncharacterized protein</fullName>
    </submittedName>
</protein>
<feature type="compositionally biased region" description="Basic and acidic residues" evidence="1">
    <location>
        <begin position="33"/>
        <end position="50"/>
    </location>
</feature>
<feature type="region of interest" description="Disordered" evidence="1">
    <location>
        <begin position="30"/>
        <end position="70"/>
    </location>
</feature>
<accession>A0A8J6HLK0</accession>
<proteinExistence type="predicted"/>
<dbReference type="Proteomes" id="UP000719412">
    <property type="component" value="Unassembled WGS sequence"/>
</dbReference>
<name>A0A8J6HLK0_TENMO</name>
<organism evidence="2 3">
    <name type="scientific">Tenebrio molitor</name>
    <name type="common">Yellow mealworm beetle</name>
    <dbReference type="NCBI Taxonomy" id="7067"/>
    <lineage>
        <taxon>Eukaryota</taxon>
        <taxon>Metazoa</taxon>
        <taxon>Ecdysozoa</taxon>
        <taxon>Arthropoda</taxon>
        <taxon>Hexapoda</taxon>
        <taxon>Insecta</taxon>
        <taxon>Pterygota</taxon>
        <taxon>Neoptera</taxon>
        <taxon>Endopterygota</taxon>
        <taxon>Coleoptera</taxon>
        <taxon>Polyphaga</taxon>
        <taxon>Cucujiformia</taxon>
        <taxon>Tenebrionidae</taxon>
        <taxon>Tenebrio</taxon>
    </lineage>
</organism>
<dbReference type="AlphaFoldDB" id="A0A8J6HLK0"/>
<evidence type="ECO:0000313" key="2">
    <source>
        <dbReference type="EMBL" id="KAH0816874.1"/>
    </source>
</evidence>
<evidence type="ECO:0000256" key="1">
    <source>
        <dbReference type="SAM" id="MobiDB-lite"/>
    </source>
</evidence>
<feature type="region of interest" description="Disordered" evidence="1">
    <location>
        <begin position="147"/>
        <end position="170"/>
    </location>
</feature>
<reference evidence="2" key="2">
    <citation type="submission" date="2021-08" db="EMBL/GenBank/DDBJ databases">
        <authorList>
            <person name="Eriksson T."/>
        </authorList>
    </citation>
    <scope>NUCLEOTIDE SEQUENCE</scope>
    <source>
        <strain evidence="2">Stoneville</strain>
        <tissue evidence="2">Whole head</tissue>
    </source>
</reference>
<dbReference type="EMBL" id="JABDTM020020786">
    <property type="protein sequence ID" value="KAH0816874.1"/>
    <property type="molecule type" value="Genomic_DNA"/>
</dbReference>
<reference evidence="2" key="1">
    <citation type="journal article" date="2020" name="J Insects Food Feed">
        <title>The yellow mealworm (Tenebrio molitor) genome: a resource for the emerging insects as food and feed industry.</title>
        <authorList>
            <person name="Eriksson T."/>
            <person name="Andere A."/>
            <person name="Kelstrup H."/>
            <person name="Emery V."/>
            <person name="Picard C."/>
        </authorList>
    </citation>
    <scope>NUCLEOTIDE SEQUENCE</scope>
    <source>
        <strain evidence="2">Stoneville</strain>
        <tissue evidence="2">Whole head</tissue>
    </source>
</reference>
<sequence length="291" mass="32027">MREQFFECTTETFEGVVINAPEWGRGTIGSIRAADKKTPQENERDPRIPDDCLTAPPPGGRSAQDNSATSLSRAIVARWPHGCRRRCSEVVVPALVGSNLTEGGGFFPRKEPPPGHGCVCMSSGAYGRVVEGRATLFHTKARSAGFKKVPRSPVAHKGKKERQKQAERKMKETSKMFLVTAGGSLKLFSCQVYQRNDVSRCRRGGIVFEKGAFVVANPRSGTDVVCQISLRVLIEDRDVDLTNQERDLISRPIKLIFDSIGDESGHERPTEGATVSVRKSASKKELLFVRL</sequence>